<dbReference type="InterPro" id="IPR037883">
    <property type="entry name" value="Knr4/Smi1-like_sf"/>
</dbReference>
<dbReference type="Gene3D" id="3.40.1580.10">
    <property type="entry name" value="SMI1/KNR4-like"/>
    <property type="match status" value="1"/>
</dbReference>
<evidence type="ECO:0000313" key="1">
    <source>
        <dbReference type="EMBL" id="UPK72486.1"/>
    </source>
</evidence>
<dbReference type="EMBL" id="CP095855">
    <property type="protein sequence ID" value="UPK72486.1"/>
    <property type="molecule type" value="Genomic_DNA"/>
</dbReference>
<name>A0ABY4I8R4_CHIFI</name>
<protein>
    <recommendedName>
        <fullName evidence="3">SMI1 / KNR4 family (SUKH-1)</fullName>
    </recommendedName>
</protein>
<dbReference type="Proteomes" id="UP000830198">
    <property type="component" value="Chromosome"/>
</dbReference>
<evidence type="ECO:0008006" key="3">
    <source>
        <dbReference type="Google" id="ProtNLM"/>
    </source>
</evidence>
<sequence>MDEHITKYIKNLALNSPIDSAKFTEIIGSIDCNVPQEYLNFLRETNGGLGFILDGKYEDFIRVEYLIPSDLIRGYLLLDFKAIAELSASIPNCLLKPI</sequence>
<proteinExistence type="predicted"/>
<evidence type="ECO:0000313" key="2">
    <source>
        <dbReference type="Proteomes" id="UP000830198"/>
    </source>
</evidence>
<reference evidence="1 2" key="1">
    <citation type="submission" date="2022-04" db="EMBL/GenBank/DDBJ databases">
        <title>The arsenic-methylating capacity of Chitinophaga filiformis YT5 during chitin decomposition.</title>
        <authorList>
            <person name="Chen G."/>
            <person name="Liang Y."/>
        </authorList>
    </citation>
    <scope>NUCLEOTIDE SEQUENCE [LARGE SCALE GENOMIC DNA]</scope>
    <source>
        <strain evidence="1 2">YT5</strain>
    </source>
</reference>
<accession>A0ABY4I8R4</accession>
<gene>
    <name evidence="1" type="ORF">MYF79_14430</name>
</gene>
<keyword evidence="2" id="KW-1185">Reference proteome</keyword>
<organism evidence="1 2">
    <name type="scientific">Chitinophaga filiformis</name>
    <name type="common">Myxococcus filiformis</name>
    <name type="synonym">Flexibacter filiformis</name>
    <dbReference type="NCBI Taxonomy" id="104663"/>
    <lineage>
        <taxon>Bacteria</taxon>
        <taxon>Pseudomonadati</taxon>
        <taxon>Bacteroidota</taxon>
        <taxon>Chitinophagia</taxon>
        <taxon>Chitinophagales</taxon>
        <taxon>Chitinophagaceae</taxon>
        <taxon>Chitinophaga</taxon>
    </lineage>
</organism>
<dbReference type="RefSeq" id="WP_247814674.1">
    <property type="nucleotide sequence ID" value="NZ_CP095855.1"/>
</dbReference>